<dbReference type="RefSeq" id="WP_134452968.1">
    <property type="nucleotide sequence ID" value="NZ_SOFL01000015.1"/>
</dbReference>
<name>A0A4R8W7V0_9MICO</name>
<accession>A0A4R8W7V0</accession>
<keyword evidence="2" id="KW-1185">Reference proteome</keyword>
<dbReference type="Proteomes" id="UP000297907">
    <property type="component" value="Unassembled WGS sequence"/>
</dbReference>
<proteinExistence type="predicted"/>
<sequence length="73" mass="8446">MREPSNVESEVGAPAGPISFVRRREIEAVHREVESNTGDRTRTLIGVRKYREALFTNYFRARPPFVVTWPDNL</sequence>
<organism evidence="1 2">
    <name type="scientific">Cryobacterium adonitolivorans</name>
    <dbReference type="NCBI Taxonomy" id="1259189"/>
    <lineage>
        <taxon>Bacteria</taxon>
        <taxon>Bacillati</taxon>
        <taxon>Actinomycetota</taxon>
        <taxon>Actinomycetes</taxon>
        <taxon>Micrococcales</taxon>
        <taxon>Microbacteriaceae</taxon>
        <taxon>Cryobacterium</taxon>
    </lineage>
</organism>
<reference evidence="1 2" key="1">
    <citation type="submission" date="2019-03" db="EMBL/GenBank/DDBJ databases">
        <title>Genomics of glacier-inhabiting Cryobacterium strains.</title>
        <authorList>
            <person name="Liu Q."/>
            <person name="Xin Y.-H."/>
        </authorList>
    </citation>
    <scope>NUCLEOTIDE SEQUENCE [LARGE SCALE GENOMIC DNA]</scope>
    <source>
        <strain evidence="1 2">RHLS22-1</strain>
    </source>
</reference>
<dbReference type="OrthoDB" id="5100597at2"/>
<gene>
    <name evidence="1" type="ORF">E3O42_05470</name>
</gene>
<evidence type="ECO:0000313" key="1">
    <source>
        <dbReference type="EMBL" id="TFC04340.1"/>
    </source>
</evidence>
<dbReference type="AlphaFoldDB" id="A0A4R8W7V0"/>
<comment type="caution">
    <text evidence="1">The sequence shown here is derived from an EMBL/GenBank/DDBJ whole genome shotgun (WGS) entry which is preliminary data.</text>
</comment>
<protein>
    <submittedName>
        <fullName evidence="1">Uncharacterized protein</fullName>
    </submittedName>
</protein>
<evidence type="ECO:0000313" key="2">
    <source>
        <dbReference type="Proteomes" id="UP000297907"/>
    </source>
</evidence>
<dbReference type="EMBL" id="SOFL01000015">
    <property type="protein sequence ID" value="TFC04340.1"/>
    <property type="molecule type" value="Genomic_DNA"/>
</dbReference>